<evidence type="ECO:0000313" key="2">
    <source>
        <dbReference type="EMBL" id="KAK2178077.1"/>
    </source>
</evidence>
<dbReference type="AlphaFoldDB" id="A0AAD9KV33"/>
<comment type="caution">
    <text evidence="2">The sequence shown here is derived from an EMBL/GenBank/DDBJ whole genome shotgun (WGS) entry which is preliminary data.</text>
</comment>
<accession>A0AAD9KV33</accession>
<feature type="transmembrane region" description="Helical" evidence="1">
    <location>
        <begin position="90"/>
        <end position="114"/>
    </location>
</feature>
<keyword evidence="3" id="KW-1185">Reference proteome</keyword>
<keyword evidence="1" id="KW-0812">Transmembrane</keyword>
<gene>
    <name evidence="2" type="ORF">NP493_563g00000</name>
</gene>
<keyword evidence="1" id="KW-0472">Membrane</keyword>
<dbReference type="EMBL" id="JAODUO010000563">
    <property type="protein sequence ID" value="KAK2178077.1"/>
    <property type="molecule type" value="Genomic_DNA"/>
</dbReference>
<sequence>MEHALKEIIDGTPAKGKYDIIDVTFRAGSLVVIYTIYLLNDVDVSRIVEGIKNHNGTYAGFDLDLEAVGVSDMSAHAQPSVQKKAIGTGATIGIVIGVLVCVGLIGAAICGAFYHLRKRITRPEGHDELHEGEIEDTSMTLELSNPTYDMGESHS</sequence>
<dbReference type="Proteomes" id="UP001209878">
    <property type="component" value="Unassembled WGS sequence"/>
</dbReference>
<evidence type="ECO:0000313" key="3">
    <source>
        <dbReference type="Proteomes" id="UP001209878"/>
    </source>
</evidence>
<protein>
    <submittedName>
        <fullName evidence="2">Uncharacterized protein</fullName>
    </submittedName>
</protein>
<name>A0AAD9KV33_RIDPI</name>
<proteinExistence type="predicted"/>
<keyword evidence="1" id="KW-1133">Transmembrane helix</keyword>
<reference evidence="2" key="1">
    <citation type="journal article" date="2023" name="Mol. Biol. Evol.">
        <title>Third-Generation Sequencing Reveals the Adaptive Role of the Epigenome in Three Deep-Sea Polychaetes.</title>
        <authorList>
            <person name="Perez M."/>
            <person name="Aroh O."/>
            <person name="Sun Y."/>
            <person name="Lan Y."/>
            <person name="Juniper S.K."/>
            <person name="Young C.R."/>
            <person name="Angers B."/>
            <person name="Qian P.Y."/>
        </authorList>
    </citation>
    <scope>NUCLEOTIDE SEQUENCE</scope>
    <source>
        <strain evidence="2">R07B-5</strain>
    </source>
</reference>
<organism evidence="2 3">
    <name type="scientific">Ridgeia piscesae</name>
    <name type="common">Tubeworm</name>
    <dbReference type="NCBI Taxonomy" id="27915"/>
    <lineage>
        <taxon>Eukaryota</taxon>
        <taxon>Metazoa</taxon>
        <taxon>Spiralia</taxon>
        <taxon>Lophotrochozoa</taxon>
        <taxon>Annelida</taxon>
        <taxon>Polychaeta</taxon>
        <taxon>Sedentaria</taxon>
        <taxon>Canalipalpata</taxon>
        <taxon>Sabellida</taxon>
        <taxon>Siboglinidae</taxon>
        <taxon>Ridgeia</taxon>
    </lineage>
</organism>
<evidence type="ECO:0000256" key="1">
    <source>
        <dbReference type="SAM" id="Phobius"/>
    </source>
</evidence>